<accession>A0A7X4K839</accession>
<dbReference type="Proteomes" id="UP000465810">
    <property type="component" value="Unassembled WGS sequence"/>
</dbReference>
<dbReference type="AlphaFoldDB" id="A0A7X4K839"/>
<dbReference type="Gene3D" id="3.30.1540.10">
    <property type="entry name" value="formyl-coa transferase, domain 3"/>
    <property type="match status" value="1"/>
</dbReference>
<dbReference type="EMBL" id="WVTD01000010">
    <property type="protein sequence ID" value="MYL98845.1"/>
    <property type="molecule type" value="Genomic_DNA"/>
</dbReference>
<dbReference type="InterPro" id="IPR050483">
    <property type="entry name" value="CoA-transferase_III_domain"/>
</dbReference>
<dbReference type="Gene3D" id="3.40.50.10540">
    <property type="entry name" value="Crotonobetainyl-coa:carnitine coa-transferase, domain 1"/>
    <property type="match status" value="1"/>
</dbReference>
<proteinExistence type="predicted"/>
<name>A0A7X4K839_9SPHN</name>
<gene>
    <name evidence="2" type="ORF">GR702_13850</name>
</gene>
<dbReference type="Pfam" id="PF02515">
    <property type="entry name" value="CoA_transf_3"/>
    <property type="match status" value="1"/>
</dbReference>
<keyword evidence="1 2" id="KW-0808">Transferase</keyword>
<evidence type="ECO:0000313" key="3">
    <source>
        <dbReference type="Proteomes" id="UP000465810"/>
    </source>
</evidence>
<reference evidence="2 3" key="1">
    <citation type="submission" date="2019-12" db="EMBL/GenBank/DDBJ databases">
        <authorList>
            <person name="Feng G."/>
            <person name="Zhu H."/>
        </authorList>
    </citation>
    <scope>NUCLEOTIDE SEQUENCE [LARGE SCALE GENOMIC DNA]</scope>
    <source>
        <strain evidence="2 3">FGD1</strain>
    </source>
</reference>
<protein>
    <submittedName>
        <fullName evidence="2">CoA transferase</fullName>
    </submittedName>
</protein>
<dbReference type="SUPFAM" id="SSF89796">
    <property type="entry name" value="CoA-transferase family III (CaiB/BaiF)"/>
    <property type="match status" value="1"/>
</dbReference>
<sequence>MSEGAASSTWAGPLAGVRVMDFTRVLAGPAASLALADMGAEVFKIEPPGTGDETRSFPPMREGESHYYLAVNRGKKSIVVDLKSAEGLALVKDLAGRCDVLVENYRPGVMKRLGLGWEEMHHINPRLIYCSISGYGQTGPLRDRPSFDIVLQAMSGALSMNGEPGALPTKLGIPLGDLVGGINGPIGILSALYERERTGLGRHIDISLMDGLMGMLGYIAQLAFFNGCDPQRVGSQHPNLVPYGIFPAREGSIVIACLTPGFWSRICRSIGQEDLCNDPRFDTLEKRRDAREEVNAIVAAFTQRHTVADLVEIFTAHEVPHAPILGVTEALAQPQAVARGMVVETQHAALGPIPIVNRPIRFTDAEQPAPHAPPVLGQHTDAILAEVLDLSPERIAALRASAIVA</sequence>
<comment type="caution">
    <text evidence="2">The sequence shown here is derived from an EMBL/GenBank/DDBJ whole genome shotgun (WGS) entry which is preliminary data.</text>
</comment>
<organism evidence="2 3">
    <name type="scientific">Novosphingobium silvae</name>
    <dbReference type="NCBI Taxonomy" id="2692619"/>
    <lineage>
        <taxon>Bacteria</taxon>
        <taxon>Pseudomonadati</taxon>
        <taxon>Pseudomonadota</taxon>
        <taxon>Alphaproteobacteria</taxon>
        <taxon>Sphingomonadales</taxon>
        <taxon>Sphingomonadaceae</taxon>
        <taxon>Novosphingobium</taxon>
    </lineage>
</organism>
<evidence type="ECO:0000313" key="2">
    <source>
        <dbReference type="EMBL" id="MYL98845.1"/>
    </source>
</evidence>
<dbReference type="InterPro" id="IPR023606">
    <property type="entry name" value="CoA-Trfase_III_dom_1_sf"/>
</dbReference>
<evidence type="ECO:0000256" key="1">
    <source>
        <dbReference type="ARBA" id="ARBA00022679"/>
    </source>
</evidence>
<dbReference type="InterPro" id="IPR044855">
    <property type="entry name" value="CoA-Trfase_III_dom3_sf"/>
</dbReference>
<dbReference type="InterPro" id="IPR003673">
    <property type="entry name" value="CoA-Trfase_fam_III"/>
</dbReference>
<dbReference type="PANTHER" id="PTHR48207:SF3">
    <property type="entry name" value="SUCCINATE--HYDROXYMETHYLGLUTARATE COA-TRANSFERASE"/>
    <property type="match status" value="1"/>
</dbReference>
<dbReference type="PANTHER" id="PTHR48207">
    <property type="entry name" value="SUCCINATE--HYDROXYMETHYLGLUTARATE COA-TRANSFERASE"/>
    <property type="match status" value="1"/>
</dbReference>
<keyword evidence="3" id="KW-1185">Reference proteome</keyword>
<dbReference type="GO" id="GO:0008410">
    <property type="term" value="F:CoA-transferase activity"/>
    <property type="evidence" value="ECO:0007669"/>
    <property type="project" value="TreeGrafter"/>
</dbReference>
<dbReference type="RefSeq" id="WP_160986483.1">
    <property type="nucleotide sequence ID" value="NZ_WVTD01000010.1"/>
</dbReference>